<dbReference type="PANTHER" id="PTHR35841:SF1">
    <property type="entry name" value="PHOSPHONATES-BINDING PERIPLASMIC PROTEIN"/>
    <property type="match status" value="1"/>
</dbReference>
<keyword evidence="4" id="KW-1185">Reference proteome</keyword>
<proteinExistence type="inferred from homology"/>
<dbReference type="NCBIfam" id="TIGR01098">
    <property type="entry name" value="3A0109s03R"/>
    <property type="match status" value="1"/>
</dbReference>
<keyword evidence="2" id="KW-0732">Signal</keyword>
<dbReference type="EMBL" id="CP093379">
    <property type="protein sequence ID" value="UNM96040.1"/>
    <property type="molecule type" value="Genomic_DNA"/>
</dbReference>
<dbReference type="InterPro" id="IPR005770">
    <property type="entry name" value="PhnD"/>
</dbReference>
<dbReference type="RefSeq" id="WP_242148935.1">
    <property type="nucleotide sequence ID" value="NZ_CP093379.1"/>
</dbReference>
<comment type="similarity">
    <text evidence="1">Belongs to the phosphate/phosphite/phosphonate binding protein family.</text>
</comment>
<evidence type="ECO:0000313" key="4">
    <source>
        <dbReference type="Proteomes" id="UP000829542"/>
    </source>
</evidence>
<dbReference type="Proteomes" id="UP000829542">
    <property type="component" value="Chromosome"/>
</dbReference>
<protein>
    <submittedName>
        <fullName evidence="3">Phosphate/phosphite/phosphonate ABC transporter substrate-binding protein</fullName>
    </submittedName>
</protein>
<gene>
    <name evidence="3" type="primary">phnD</name>
    <name evidence="3" type="ORF">MMG00_12700</name>
</gene>
<name>A0ABY3X2C4_9GAMM</name>
<dbReference type="SUPFAM" id="SSF53850">
    <property type="entry name" value="Periplasmic binding protein-like II"/>
    <property type="match status" value="1"/>
</dbReference>
<reference evidence="3 4" key="1">
    <citation type="submission" date="2022-03" db="EMBL/GenBank/DDBJ databases">
        <title>Ignatzschineria rhizosphaerae HR5S32.</title>
        <authorList>
            <person name="Sun J.Q."/>
            <person name="Feng J.Y."/>
        </authorList>
    </citation>
    <scope>NUCLEOTIDE SEQUENCE [LARGE SCALE GENOMIC DNA]</scope>
    <source>
        <strain evidence="3 4">HR5S32</strain>
    </source>
</reference>
<accession>A0ABY3X2C4</accession>
<sequence length="310" mass="35601">MRFLIIITIFLLNLSIAKEYDCLNRGSLTIEYCDNDFDLLADPPINPNDWINPEILIFTYVESERAPDYKSTFIPFVEHLESCLQHRVAFHPVTNNRAAIYAMKNNRAHIAGFSTGSTVFAVNQSGVIPFATRSYTDSSYDNKLFVITNRNSPYTKLSDLKDKIIAHTDKYSFTGHLAAFLLFPPEKLIPDRDYKIIFSGSHEQSILGVDRGVYDAATISSKIFSRMIFNHEVKYQNFRVIFQSTSFNSDAFSYAHNLNPALKNDIKRCFFNYDFSQNIQMKSSGSQAFIPIEYKKDWADIIQATQYSEK</sequence>
<evidence type="ECO:0000313" key="3">
    <source>
        <dbReference type="EMBL" id="UNM96040.1"/>
    </source>
</evidence>
<dbReference type="Pfam" id="PF12974">
    <property type="entry name" value="Phosphonate-bd"/>
    <property type="match status" value="1"/>
</dbReference>
<dbReference type="Gene3D" id="3.40.190.10">
    <property type="entry name" value="Periplasmic binding protein-like II"/>
    <property type="match status" value="2"/>
</dbReference>
<organism evidence="3 4">
    <name type="scientific">Ignatzschineria rhizosphaerae</name>
    <dbReference type="NCBI Taxonomy" id="2923279"/>
    <lineage>
        <taxon>Bacteria</taxon>
        <taxon>Pseudomonadati</taxon>
        <taxon>Pseudomonadota</taxon>
        <taxon>Gammaproteobacteria</taxon>
        <taxon>Cardiobacteriales</taxon>
        <taxon>Ignatzschineriaceae</taxon>
        <taxon>Ignatzschineria</taxon>
    </lineage>
</organism>
<dbReference type="PANTHER" id="PTHR35841">
    <property type="entry name" value="PHOSPHONATES-BINDING PERIPLASMIC PROTEIN"/>
    <property type="match status" value="1"/>
</dbReference>
<evidence type="ECO:0000256" key="2">
    <source>
        <dbReference type="ARBA" id="ARBA00022729"/>
    </source>
</evidence>
<evidence type="ECO:0000256" key="1">
    <source>
        <dbReference type="ARBA" id="ARBA00007162"/>
    </source>
</evidence>